<gene>
    <name evidence="1" type="ORF">S01H4_08475</name>
</gene>
<proteinExistence type="predicted"/>
<reference evidence="1" key="1">
    <citation type="journal article" date="2014" name="Front. Microbiol.">
        <title>High frequency of phylogenetically diverse reductive dehalogenase-homologous genes in deep subseafloor sedimentary metagenomes.</title>
        <authorList>
            <person name="Kawai M."/>
            <person name="Futagami T."/>
            <person name="Toyoda A."/>
            <person name="Takaki Y."/>
            <person name="Nishi S."/>
            <person name="Hori S."/>
            <person name="Arai W."/>
            <person name="Tsubouchi T."/>
            <person name="Morono Y."/>
            <person name="Uchiyama I."/>
            <person name="Ito T."/>
            <person name="Fujiyama A."/>
            <person name="Inagaki F."/>
            <person name="Takami H."/>
        </authorList>
    </citation>
    <scope>NUCLEOTIDE SEQUENCE</scope>
    <source>
        <strain evidence="1">Expedition CK06-06</strain>
    </source>
</reference>
<sequence>ELISIGQEMKIPLHKGTVAETNIVNQAVIDKKNNNINNNINQPEKE</sequence>
<name>X1ABB1_9ZZZZ</name>
<comment type="caution">
    <text evidence="1">The sequence shown here is derived from an EMBL/GenBank/DDBJ whole genome shotgun (WGS) entry which is preliminary data.</text>
</comment>
<dbReference type="EMBL" id="BART01002914">
    <property type="protein sequence ID" value="GAG69953.1"/>
    <property type="molecule type" value="Genomic_DNA"/>
</dbReference>
<feature type="non-terminal residue" evidence="1">
    <location>
        <position position="1"/>
    </location>
</feature>
<protein>
    <submittedName>
        <fullName evidence="1">Uncharacterized protein</fullName>
    </submittedName>
</protein>
<organism evidence="1">
    <name type="scientific">marine sediment metagenome</name>
    <dbReference type="NCBI Taxonomy" id="412755"/>
    <lineage>
        <taxon>unclassified sequences</taxon>
        <taxon>metagenomes</taxon>
        <taxon>ecological metagenomes</taxon>
    </lineage>
</organism>
<accession>X1ABB1</accession>
<dbReference type="AlphaFoldDB" id="X1ABB1"/>
<evidence type="ECO:0000313" key="1">
    <source>
        <dbReference type="EMBL" id="GAG69953.1"/>
    </source>
</evidence>